<evidence type="ECO:0000313" key="2">
    <source>
        <dbReference type="Proteomes" id="UP000887565"/>
    </source>
</evidence>
<keyword evidence="1" id="KW-0812">Transmembrane</keyword>
<evidence type="ECO:0000256" key="1">
    <source>
        <dbReference type="SAM" id="Phobius"/>
    </source>
</evidence>
<feature type="transmembrane region" description="Helical" evidence="1">
    <location>
        <begin position="12"/>
        <end position="33"/>
    </location>
</feature>
<name>A0A915JT35_ROMCU</name>
<keyword evidence="1" id="KW-1133">Transmembrane helix</keyword>
<dbReference type="WBParaSite" id="nRc.2.0.1.t28992-RA">
    <property type="protein sequence ID" value="nRc.2.0.1.t28992-RA"/>
    <property type="gene ID" value="nRc.2.0.1.g28992"/>
</dbReference>
<keyword evidence="1" id="KW-0472">Membrane</keyword>
<evidence type="ECO:0000313" key="3">
    <source>
        <dbReference type="WBParaSite" id="nRc.2.0.1.t28992-RA"/>
    </source>
</evidence>
<protein>
    <submittedName>
        <fullName evidence="3">Rod shape-determining protein MreD</fullName>
    </submittedName>
</protein>
<dbReference type="AlphaFoldDB" id="A0A915JT35"/>
<proteinExistence type="predicted"/>
<dbReference type="Proteomes" id="UP000887565">
    <property type="component" value="Unplaced"/>
</dbReference>
<organism evidence="2 3">
    <name type="scientific">Romanomermis culicivorax</name>
    <name type="common">Nematode worm</name>
    <dbReference type="NCBI Taxonomy" id="13658"/>
    <lineage>
        <taxon>Eukaryota</taxon>
        <taxon>Metazoa</taxon>
        <taxon>Ecdysozoa</taxon>
        <taxon>Nematoda</taxon>
        <taxon>Enoplea</taxon>
        <taxon>Dorylaimia</taxon>
        <taxon>Mermithida</taxon>
        <taxon>Mermithoidea</taxon>
        <taxon>Mermithidae</taxon>
        <taxon>Romanomermis</taxon>
    </lineage>
</organism>
<keyword evidence="2" id="KW-1185">Reference proteome</keyword>
<sequence>MFSLRLELSWFGQWWPALPFALLIFIFDQILGVQSQTRFFII</sequence>
<reference evidence="3" key="1">
    <citation type="submission" date="2022-11" db="UniProtKB">
        <authorList>
            <consortium name="WormBaseParasite"/>
        </authorList>
    </citation>
    <scope>IDENTIFICATION</scope>
</reference>
<accession>A0A915JT35</accession>